<evidence type="ECO:0000313" key="3">
    <source>
        <dbReference type="Proteomes" id="UP000287651"/>
    </source>
</evidence>
<comment type="caution">
    <text evidence="2">The sequence shown here is derived from an EMBL/GenBank/DDBJ whole genome shotgun (WGS) entry which is preliminary data.</text>
</comment>
<evidence type="ECO:0000256" key="1">
    <source>
        <dbReference type="SAM" id="MobiDB-lite"/>
    </source>
</evidence>
<sequence>MSDACLLLGREICTDEERVSFKAEEAEDVHDTNLSSDRMTFFPEETWSGSSTEMGLVAFVEQSLLVNEVRLPAREGVGVCAGWLSGGRDSKAPRDDGQRLLSIAASSEGTSLARRGDTATVGKIDIDLVLVLVQHNGSGSGKEEDPSLHVGEKGQR</sequence>
<accession>A0A426WZU9</accession>
<feature type="region of interest" description="Disordered" evidence="1">
    <location>
        <begin position="137"/>
        <end position="156"/>
    </location>
</feature>
<reference evidence="2 3" key="1">
    <citation type="journal article" date="2014" name="Agronomy (Basel)">
        <title>A Draft Genome Sequence for Ensete ventricosum, the Drought-Tolerant Tree Against Hunger.</title>
        <authorList>
            <person name="Harrison J."/>
            <person name="Moore K.A."/>
            <person name="Paszkiewicz K."/>
            <person name="Jones T."/>
            <person name="Grant M."/>
            <person name="Ambacheew D."/>
            <person name="Muzemil S."/>
            <person name="Studholme D.J."/>
        </authorList>
    </citation>
    <scope>NUCLEOTIDE SEQUENCE [LARGE SCALE GENOMIC DNA]</scope>
</reference>
<dbReference type="AlphaFoldDB" id="A0A426WZU9"/>
<name>A0A426WZU9_ENSVE</name>
<dbReference type="EMBL" id="AMZH03030810">
    <property type="protein sequence ID" value="RRT32747.1"/>
    <property type="molecule type" value="Genomic_DNA"/>
</dbReference>
<evidence type="ECO:0000313" key="2">
    <source>
        <dbReference type="EMBL" id="RRT32747.1"/>
    </source>
</evidence>
<feature type="compositionally biased region" description="Basic and acidic residues" evidence="1">
    <location>
        <begin position="141"/>
        <end position="156"/>
    </location>
</feature>
<gene>
    <name evidence="2" type="ORF">B296_00043289</name>
</gene>
<organism evidence="2 3">
    <name type="scientific">Ensete ventricosum</name>
    <name type="common">Abyssinian banana</name>
    <name type="synonym">Musa ensete</name>
    <dbReference type="NCBI Taxonomy" id="4639"/>
    <lineage>
        <taxon>Eukaryota</taxon>
        <taxon>Viridiplantae</taxon>
        <taxon>Streptophyta</taxon>
        <taxon>Embryophyta</taxon>
        <taxon>Tracheophyta</taxon>
        <taxon>Spermatophyta</taxon>
        <taxon>Magnoliopsida</taxon>
        <taxon>Liliopsida</taxon>
        <taxon>Zingiberales</taxon>
        <taxon>Musaceae</taxon>
        <taxon>Ensete</taxon>
    </lineage>
</organism>
<protein>
    <submittedName>
        <fullName evidence="2">Uncharacterized protein</fullName>
    </submittedName>
</protein>
<dbReference type="Proteomes" id="UP000287651">
    <property type="component" value="Unassembled WGS sequence"/>
</dbReference>
<proteinExistence type="predicted"/>